<dbReference type="EMBL" id="MGGE01000014">
    <property type="protein sequence ID" value="OGM21516.1"/>
    <property type="molecule type" value="Genomic_DNA"/>
</dbReference>
<feature type="transmembrane region" description="Helical" evidence="7">
    <location>
        <begin position="386"/>
        <end position="404"/>
    </location>
</feature>
<evidence type="ECO:0000313" key="8">
    <source>
        <dbReference type="EMBL" id="OGM21516.1"/>
    </source>
</evidence>
<feature type="transmembrane region" description="Helical" evidence="7">
    <location>
        <begin position="224"/>
        <end position="250"/>
    </location>
</feature>
<reference evidence="8 9" key="1">
    <citation type="journal article" date="2016" name="Nat. Commun.">
        <title>Thousands of microbial genomes shed light on interconnected biogeochemical processes in an aquifer system.</title>
        <authorList>
            <person name="Anantharaman K."/>
            <person name="Brown C.T."/>
            <person name="Hug L.A."/>
            <person name="Sharon I."/>
            <person name="Castelle C.J."/>
            <person name="Probst A.J."/>
            <person name="Thomas B.C."/>
            <person name="Singh A."/>
            <person name="Wilkins M.J."/>
            <person name="Karaoz U."/>
            <person name="Brodie E.L."/>
            <person name="Williams K.H."/>
            <person name="Hubbard S.S."/>
            <person name="Banfield J.F."/>
        </authorList>
    </citation>
    <scope>NUCLEOTIDE SEQUENCE [LARGE SCALE GENOMIC DNA]</scope>
</reference>
<feature type="transmembrane region" description="Helical" evidence="7">
    <location>
        <begin position="46"/>
        <end position="67"/>
    </location>
</feature>
<keyword evidence="2" id="KW-0813">Transport</keyword>
<proteinExistence type="predicted"/>
<evidence type="ECO:0000256" key="1">
    <source>
        <dbReference type="ARBA" id="ARBA00004651"/>
    </source>
</evidence>
<evidence type="ECO:0000256" key="7">
    <source>
        <dbReference type="SAM" id="Phobius"/>
    </source>
</evidence>
<name>A0A1F7Y2L7_9BACT</name>
<evidence type="ECO:0008006" key="10">
    <source>
        <dbReference type="Google" id="ProtNLM"/>
    </source>
</evidence>
<dbReference type="GO" id="GO:0005886">
    <property type="term" value="C:plasma membrane"/>
    <property type="evidence" value="ECO:0007669"/>
    <property type="project" value="UniProtKB-SubCell"/>
</dbReference>
<keyword evidence="4 7" id="KW-0812">Transmembrane</keyword>
<dbReference type="InterPro" id="IPR011701">
    <property type="entry name" value="MFS"/>
</dbReference>
<dbReference type="Pfam" id="PF07690">
    <property type="entry name" value="MFS_1"/>
    <property type="match status" value="1"/>
</dbReference>
<evidence type="ECO:0000256" key="5">
    <source>
        <dbReference type="ARBA" id="ARBA00022989"/>
    </source>
</evidence>
<dbReference type="CDD" id="cd06173">
    <property type="entry name" value="MFS_MefA_like"/>
    <property type="match status" value="1"/>
</dbReference>
<evidence type="ECO:0000256" key="4">
    <source>
        <dbReference type="ARBA" id="ARBA00022692"/>
    </source>
</evidence>
<keyword evidence="5 7" id="KW-1133">Transmembrane helix</keyword>
<gene>
    <name evidence="8" type="ORF">A2714_00155</name>
</gene>
<evidence type="ECO:0000256" key="6">
    <source>
        <dbReference type="ARBA" id="ARBA00023136"/>
    </source>
</evidence>
<dbReference type="PANTHER" id="PTHR43266:SF2">
    <property type="entry name" value="MAJOR FACILITATOR SUPERFAMILY (MFS) PROFILE DOMAIN-CONTAINING PROTEIN"/>
    <property type="match status" value="1"/>
</dbReference>
<evidence type="ECO:0000256" key="3">
    <source>
        <dbReference type="ARBA" id="ARBA00022475"/>
    </source>
</evidence>
<dbReference type="Gene3D" id="1.20.1250.20">
    <property type="entry name" value="MFS general substrate transporter like domains"/>
    <property type="match status" value="1"/>
</dbReference>
<sequence length="418" mass="46896">MVKSWRYLLRNSEFLLIWTSQILSQITINVLNFVLLFTLFEKTQSSVATSFLWITYSLPAIILGPFASASVDMLDLRKVLMATNFFQAVVIAFYAIIAYSSPFLAYAVVLGYSALNQFYVPAEYATIPRVVKKEFLPQANGLFLITQQGSLILGFGVAGIILKALGISNTLILCSFFLFVAFSTVYFLPQMKTREELPKKLDEVFIKFFESIVVGYKFIKENKLVLAPFLLMVSMQVALTVTIVNAPAFALEIIKIPLSVTGIYLVVPGGIGALLASFFIPRLLARGVRKIKIIKVSLVTLALSLIFITFFFSELELFLRVIFSFTTLIAMGFSYVGILIPSQTFLQENTPSDLRARVFGNLWFLVVILTVFPVILSGTISEIFGSKTLMLTLTVAIFSLFMFLKERERKYLLPEKAN</sequence>
<evidence type="ECO:0000256" key="2">
    <source>
        <dbReference type="ARBA" id="ARBA00022448"/>
    </source>
</evidence>
<feature type="transmembrane region" description="Helical" evidence="7">
    <location>
        <begin position="318"/>
        <end position="340"/>
    </location>
</feature>
<feature type="transmembrane region" description="Helical" evidence="7">
    <location>
        <begin position="293"/>
        <end position="312"/>
    </location>
</feature>
<feature type="transmembrane region" description="Helical" evidence="7">
    <location>
        <begin position="262"/>
        <end position="281"/>
    </location>
</feature>
<dbReference type="InterPro" id="IPR036259">
    <property type="entry name" value="MFS_trans_sf"/>
</dbReference>
<protein>
    <recommendedName>
        <fullName evidence="10">Major facilitator superfamily (MFS) profile domain-containing protein</fullName>
    </recommendedName>
</protein>
<dbReference type="AlphaFoldDB" id="A0A1F7Y2L7"/>
<evidence type="ECO:0000313" key="9">
    <source>
        <dbReference type="Proteomes" id="UP000178419"/>
    </source>
</evidence>
<dbReference type="Proteomes" id="UP000178419">
    <property type="component" value="Unassembled WGS sequence"/>
</dbReference>
<feature type="transmembrane region" description="Helical" evidence="7">
    <location>
        <begin position="15"/>
        <end position="40"/>
    </location>
</feature>
<dbReference type="SUPFAM" id="SSF103473">
    <property type="entry name" value="MFS general substrate transporter"/>
    <property type="match status" value="1"/>
</dbReference>
<comment type="caution">
    <text evidence="8">The sequence shown here is derived from an EMBL/GenBank/DDBJ whole genome shotgun (WGS) entry which is preliminary data.</text>
</comment>
<dbReference type="GO" id="GO:0022857">
    <property type="term" value="F:transmembrane transporter activity"/>
    <property type="evidence" value="ECO:0007669"/>
    <property type="project" value="InterPro"/>
</dbReference>
<keyword evidence="6 7" id="KW-0472">Membrane</keyword>
<keyword evidence="3" id="KW-1003">Cell membrane</keyword>
<feature type="transmembrane region" description="Helical" evidence="7">
    <location>
        <begin position="79"/>
        <end position="97"/>
    </location>
</feature>
<feature type="transmembrane region" description="Helical" evidence="7">
    <location>
        <begin position="141"/>
        <end position="161"/>
    </location>
</feature>
<comment type="subcellular location">
    <subcellularLocation>
        <location evidence="1">Cell membrane</location>
        <topology evidence="1">Multi-pass membrane protein</topology>
    </subcellularLocation>
</comment>
<dbReference type="PANTHER" id="PTHR43266">
    <property type="entry name" value="MACROLIDE-EFFLUX PROTEIN"/>
    <property type="match status" value="1"/>
</dbReference>
<organism evidence="8 9">
    <name type="scientific">Candidatus Woesebacteria bacterium RIFCSPHIGHO2_01_FULL_38_9</name>
    <dbReference type="NCBI Taxonomy" id="1802492"/>
    <lineage>
        <taxon>Bacteria</taxon>
        <taxon>Candidatus Woeseibacteriota</taxon>
    </lineage>
</organism>
<feature type="transmembrane region" description="Helical" evidence="7">
    <location>
        <begin position="361"/>
        <end position="380"/>
    </location>
</feature>
<accession>A0A1F7Y2L7</accession>
<feature type="transmembrane region" description="Helical" evidence="7">
    <location>
        <begin position="167"/>
        <end position="188"/>
    </location>
</feature>